<name>A0A8K0CD18_IGNLU</name>
<sequence>MDIGIKTEFIENENKPSDQIKDARENSNEMDYAVPIIKIEYIESPSNIKVEHKESYVKSETVAEEFVSKDGANEKMASVHIQPCYGANLSSRGWFSDKQSSLS</sequence>
<evidence type="ECO:0000313" key="1">
    <source>
        <dbReference type="EMBL" id="KAF2882288.1"/>
    </source>
</evidence>
<organism evidence="1 2">
    <name type="scientific">Ignelater luminosus</name>
    <name type="common">Cucubano</name>
    <name type="synonym">Pyrophorus luminosus</name>
    <dbReference type="NCBI Taxonomy" id="2038154"/>
    <lineage>
        <taxon>Eukaryota</taxon>
        <taxon>Metazoa</taxon>
        <taxon>Ecdysozoa</taxon>
        <taxon>Arthropoda</taxon>
        <taxon>Hexapoda</taxon>
        <taxon>Insecta</taxon>
        <taxon>Pterygota</taxon>
        <taxon>Neoptera</taxon>
        <taxon>Endopterygota</taxon>
        <taxon>Coleoptera</taxon>
        <taxon>Polyphaga</taxon>
        <taxon>Elateriformia</taxon>
        <taxon>Elateroidea</taxon>
        <taxon>Elateridae</taxon>
        <taxon>Agrypninae</taxon>
        <taxon>Pyrophorini</taxon>
        <taxon>Ignelater</taxon>
    </lineage>
</organism>
<accession>A0A8K0CD18</accession>
<dbReference type="Proteomes" id="UP000801492">
    <property type="component" value="Unassembled WGS sequence"/>
</dbReference>
<dbReference type="EMBL" id="VTPC01090631">
    <property type="protein sequence ID" value="KAF2882288.1"/>
    <property type="molecule type" value="Genomic_DNA"/>
</dbReference>
<evidence type="ECO:0000313" key="2">
    <source>
        <dbReference type="Proteomes" id="UP000801492"/>
    </source>
</evidence>
<gene>
    <name evidence="1" type="ORF">ILUMI_23886</name>
</gene>
<protein>
    <submittedName>
        <fullName evidence="1">Uncharacterized protein</fullName>
    </submittedName>
</protein>
<comment type="caution">
    <text evidence="1">The sequence shown here is derived from an EMBL/GenBank/DDBJ whole genome shotgun (WGS) entry which is preliminary data.</text>
</comment>
<keyword evidence="2" id="KW-1185">Reference proteome</keyword>
<reference evidence="1" key="1">
    <citation type="submission" date="2019-08" db="EMBL/GenBank/DDBJ databases">
        <title>The genome of the North American firefly Photinus pyralis.</title>
        <authorList>
            <consortium name="Photinus pyralis genome working group"/>
            <person name="Fallon T.R."/>
            <person name="Sander Lower S.E."/>
            <person name="Weng J.-K."/>
        </authorList>
    </citation>
    <scope>NUCLEOTIDE SEQUENCE</scope>
    <source>
        <strain evidence="1">TRF0915ILg1</strain>
        <tissue evidence="1">Whole body</tissue>
    </source>
</reference>
<proteinExistence type="predicted"/>
<dbReference type="AlphaFoldDB" id="A0A8K0CD18"/>